<evidence type="ECO:0000313" key="7">
    <source>
        <dbReference type="Proteomes" id="UP000629371"/>
    </source>
</evidence>
<dbReference type="InterPro" id="IPR013815">
    <property type="entry name" value="ATP_grasp_subdomain_1"/>
</dbReference>
<keyword evidence="3 4" id="KW-0067">ATP-binding</keyword>
<dbReference type="InterPro" id="IPR052032">
    <property type="entry name" value="ATP-dep_AA_Ligase"/>
</dbReference>
<keyword evidence="7" id="KW-1185">Reference proteome</keyword>
<dbReference type="SUPFAM" id="SSF56059">
    <property type="entry name" value="Glutathione synthetase ATP-binding domain-like"/>
    <property type="match status" value="1"/>
</dbReference>
<evidence type="ECO:0000256" key="1">
    <source>
        <dbReference type="ARBA" id="ARBA00022598"/>
    </source>
</evidence>
<evidence type="ECO:0000256" key="2">
    <source>
        <dbReference type="ARBA" id="ARBA00022741"/>
    </source>
</evidence>
<keyword evidence="2 4" id="KW-0547">Nucleotide-binding</keyword>
<protein>
    <recommendedName>
        <fullName evidence="5">ATP-grasp domain-containing protein</fullName>
    </recommendedName>
</protein>
<dbReference type="Proteomes" id="UP000629371">
    <property type="component" value="Unassembled WGS sequence"/>
</dbReference>
<evidence type="ECO:0000259" key="5">
    <source>
        <dbReference type="PROSITE" id="PS50975"/>
    </source>
</evidence>
<accession>A0ABS1MZJ2</accession>
<dbReference type="Gene3D" id="3.40.50.20">
    <property type="match status" value="1"/>
</dbReference>
<dbReference type="EMBL" id="JAERRI010000018">
    <property type="protein sequence ID" value="MBL1093199.1"/>
    <property type="molecule type" value="Genomic_DNA"/>
</dbReference>
<proteinExistence type="predicted"/>
<evidence type="ECO:0000256" key="4">
    <source>
        <dbReference type="PROSITE-ProRule" id="PRU00409"/>
    </source>
</evidence>
<dbReference type="Gene3D" id="3.30.1490.20">
    <property type="entry name" value="ATP-grasp fold, A domain"/>
    <property type="match status" value="1"/>
</dbReference>
<keyword evidence="1" id="KW-0436">Ligase</keyword>
<evidence type="ECO:0000256" key="3">
    <source>
        <dbReference type="ARBA" id="ARBA00022840"/>
    </source>
</evidence>
<feature type="domain" description="ATP-grasp" evidence="5">
    <location>
        <begin position="120"/>
        <end position="318"/>
    </location>
</feature>
<comment type="caution">
    <text evidence="6">The sequence shown here is derived from an EMBL/GenBank/DDBJ whole genome shotgun (WGS) entry which is preliminary data.</text>
</comment>
<sequence>MENLLMTPLKVLLRNTPQEWSEATQNTAHLLTGTDHDHPPEWIKAHYGEAFPEIECFQNYAMNDLVGKHADRLLANGGFKRIIPMAEADVLRAAWLRERHGLTGVRPEDAVYLRDKFLMKQCAAAAGVPVAEFRKVRNAFELLDFADAVGFPVVLKPISGKGSADTFILNSEAELDSLLSAGIFAGIEREPDMLAEAFVHGTQLRVDGYYSQGVCRFMSAARYIGSHIDFLHGGFMGSTMLDARSDLSREVIGFTRNLLEKVLPFGPDGLFHVELWQRPDGELVLGEAAQRLGGGSIFEENRASFGVDFKMAAVRAFCGFEPHDWPPTEALQEQISGQTTISPRAGVLTKVPQSVPFDWVLDYTCAPAGRRYQAMRHTNGEIATFLVSGETSVQVEERLRACVDWFYANTEWSDE</sequence>
<dbReference type="InterPro" id="IPR011761">
    <property type="entry name" value="ATP-grasp"/>
</dbReference>
<reference evidence="6 7" key="1">
    <citation type="submission" date="2021-01" db="EMBL/GenBank/DDBJ databases">
        <title>WGS of actinomycetes isolated from Thailand.</title>
        <authorList>
            <person name="Thawai C."/>
        </authorList>
    </citation>
    <scope>NUCLEOTIDE SEQUENCE [LARGE SCALE GENOMIC DNA]</scope>
    <source>
        <strain evidence="6 7">CH9-7</strain>
    </source>
</reference>
<name>A0ABS1MZJ2_9ACTN</name>
<gene>
    <name evidence="6" type="ORF">JK360_28200</name>
</gene>
<evidence type="ECO:0000313" key="6">
    <source>
        <dbReference type="EMBL" id="MBL1093199.1"/>
    </source>
</evidence>
<dbReference type="PANTHER" id="PTHR43585">
    <property type="entry name" value="FUMIPYRROLE BIOSYNTHESIS PROTEIN C"/>
    <property type="match status" value="1"/>
</dbReference>
<dbReference type="PANTHER" id="PTHR43585:SF2">
    <property type="entry name" value="ATP-GRASP ENZYME FSQD"/>
    <property type="match status" value="1"/>
</dbReference>
<organism evidence="6 7">
    <name type="scientific">Streptomyces siderophoricus</name>
    <dbReference type="NCBI Taxonomy" id="2802281"/>
    <lineage>
        <taxon>Bacteria</taxon>
        <taxon>Bacillati</taxon>
        <taxon>Actinomycetota</taxon>
        <taxon>Actinomycetes</taxon>
        <taxon>Kitasatosporales</taxon>
        <taxon>Streptomycetaceae</taxon>
        <taxon>Streptomyces</taxon>
    </lineage>
</organism>
<dbReference type="Gene3D" id="3.30.470.20">
    <property type="entry name" value="ATP-grasp fold, B domain"/>
    <property type="match status" value="1"/>
</dbReference>
<dbReference type="RefSeq" id="WP_201808785.1">
    <property type="nucleotide sequence ID" value="NZ_JAERRI010000018.1"/>
</dbReference>
<dbReference type="PROSITE" id="PS50975">
    <property type="entry name" value="ATP_GRASP"/>
    <property type="match status" value="1"/>
</dbReference>